<sequence>MKGKITQWNDDKGFGFITPDDNSDKIFFHISVVNPKNRRPQINDAVLFEATVDNQQRMRATEVYYEGLTLRPIKSVSKQNYQSHHQSNDKKIILEPARKTGLDYVFLVIAIILIAVAGFSYFNSKNLTTAIPFALPAIIFFAVYNRQKTPTSKLFTCARCRCNVPFDNRTIRAWNMGTLKLYCSNCHAEWLRNREITDDASYSASSRSGGCLGALAMMVAIPVSLFTIAHWLS</sequence>
<dbReference type="GO" id="GO:0003730">
    <property type="term" value="F:mRNA 3'-UTR binding"/>
    <property type="evidence" value="ECO:0007669"/>
    <property type="project" value="TreeGrafter"/>
</dbReference>
<dbReference type="Pfam" id="PF00313">
    <property type="entry name" value="CSD"/>
    <property type="match status" value="1"/>
</dbReference>
<keyword evidence="5" id="KW-1185">Reference proteome</keyword>
<name>A0A9X3EL00_9GAMM</name>
<keyword evidence="1" id="KW-0597">Phosphoprotein</keyword>
<feature type="transmembrane region" description="Helical" evidence="2">
    <location>
        <begin position="127"/>
        <end position="144"/>
    </location>
</feature>
<protein>
    <submittedName>
        <fullName evidence="4">Cold shock domain-containing protein</fullName>
    </submittedName>
</protein>
<dbReference type="GO" id="GO:0043488">
    <property type="term" value="P:regulation of mRNA stability"/>
    <property type="evidence" value="ECO:0007669"/>
    <property type="project" value="TreeGrafter"/>
</dbReference>
<dbReference type="RefSeq" id="WP_283172788.1">
    <property type="nucleotide sequence ID" value="NZ_JAPNOA010000018.1"/>
</dbReference>
<dbReference type="PANTHER" id="PTHR12962">
    <property type="entry name" value="CALCIUM-REGULATED HEAT STABLE PROTEIN CRHSP-24-RELATED"/>
    <property type="match status" value="1"/>
</dbReference>
<feature type="domain" description="CSD" evidence="3">
    <location>
        <begin position="1"/>
        <end position="65"/>
    </location>
</feature>
<dbReference type="InterPro" id="IPR052069">
    <property type="entry name" value="Ca-reg_mRNA-binding_domain"/>
</dbReference>
<evidence type="ECO:0000256" key="2">
    <source>
        <dbReference type="SAM" id="Phobius"/>
    </source>
</evidence>
<dbReference type="InterPro" id="IPR011129">
    <property type="entry name" value="CSD"/>
</dbReference>
<dbReference type="InterPro" id="IPR002059">
    <property type="entry name" value="CSP_DNA-bd"/>
</dbReference>
<feature type="transmembrane region" description="Helical" evidence="2">
    <location>
        <begin position="101"/>
        <end position="121"/>
    </location>
</feature>
<keyword evidence="2" id="KW-1133">Transmembrane helix</keyword>
<keyword evidence="2" id="KW-0472">Membrane</keyword>
<feature type="transmembrane region" description="Helical" evidence="2">
    <location>
        <begin position="211"/>
        <end position="232"/>
    </location>
</feature>
<dbReference type="PANTHER" id="PTHR12962:SF1">
    <property type="entry name" value="COLD SHOCK DOMAIN-CONTAINING PROTEIN CG9705"/>
    <property type="match status" value="1"/>
</dbReference>
<dbReference type="AlphaFoldDB" id="A0A9X3EL00"/>
<evidence type="ECO:0000313" key="4">
    <source>
        <dbReference type="EMBL" id="MCY0964573.1"/>
    </source>
</evidence>
<dbReference type="Proteomes" id="UP001150830">
    <property type="component" value="Unassembled WGS sequence"/>
</dbReference>
<accession>A0A9X3EL00</accession>
<reference evidence="4" key="1">
    <citation type="submission" date="2022-11" db="EMBL/GenBank/DDBJ databases">
        <title>Parathalassolutuus dongxingensis gen. nov., sp. nov., a novel member of family Oceanospirillaceae isolated from a coastal shrimp pond in Guangxi, China.</title>
        <authorList>
            <person name="Chen H."/>
        </authorList>
    </citation>
    <scope>NUCLEOTIDE SEQUENCE</scope>
    <source>
        <strain evidence="4">G-43</strain>
    </source>
</reference>
<evidence type="ECO:0000313" key="5">
    <source>
        <dbReference type="Proteomes" id="UP001150830"/>
    </source>
</evidence>
<proteinExistence type="predicted"/>
<organism evidence="4 5">
    <name type="scientific">Parathalassolituus penaei</name>
    <dbReference type="NCBI Taxonomy" id="2997323"/>
    <lineage>
        <taxon>Bacteria</taxon>
        <taxon>Pseudomonadati</taxon>
        <taxon>Pseudomonadota</taxon>
        <taxon>Gammaproteobacteria</taxon>
        <taxon>Oceanospirillales</taxon>
        <taxon>Oceanospirillaceae</taxon>
        <taxon>Parathalassolituus</taxon>
    </lineage>
</organism>
<comment type="caution">
    <text evidence="4">The sequence shown here is derived from an EMBL/GenBank/DDBJ whole genome shotgun (WGS) entry which is preliminary data.</text>
</comment>
<dbReference type="SMART" id="SM00357">
    <property type="entry name" value="CSP"/>
    <property type="match status" value="1"/>
</dbReference>
<dbReference type="InterPro" id="IPR012340">
    <property type="entry name" value="NA-bd_OB-fold"/>
</dbReference>
<dbReference type="Gene3D" id="2.40.50.140">
    <property type="entry name" value="Nucleic acid-binding proteins"/>
    <property type="match status" value="1"/>
</dbReference>
<dbReference type="PROSITE" id="PS51857">
    <property type="entry name" value="CSD_2"/>
    <property type="match status" value="1"/>
</dbReference>
<dbReference type="GO" id="GO:0005829">
    <property type="term" value="C:cytosol"/>
    <property type="evidence" value="ECO:0007669"/>
    <property type="project" value="UniProtKB-ARBA"/>
</dbReference>
<dbReference type="EMBL" id="JAPNOA010000018">
    <property type="protein sequence ID" value="MCY0964573.1"/>
    <property type="molecule type" value="Genomic_DNA"/>
</dbReference>
<evidence type="ECO:0000259" key="3">
    <source>
        <dbReference type="PROSITE" id="PS51857"/>
    </source>
</evidence>
<dbReference type="CDD" id="cd04458">
    <property type="entry name" value="CSP_CDS"/>
    <property type="match status" value="1"/>
</dbReference>
<evidence type="ECO:0000256" key="1">
    <source>
        <dbReference type="ARBA" id="ARBA00022553"/>
    </source>
</evidence>
<dbReference type="SUPFAM" id="SSF50249">
    <property type="entry name" value="Nucleic acid-binding proteins"/>
    <property type="match status" value="1"/>
</dbReference>
<gene>
    <name evidence="4" type="ORF">OUO13_05185</name>
</gene>
<keyword evidence="2" id="KW-0812">Transmembrane</keyword>